<evidence type="ECO:0000256" key="2">
    <source>
        <dbReference type="ARBA" id="ARBA00022670"/>
    </source>
</evidence>
<comment type="subcellular location">
    <subcellularLocation>
        <location evidence="9">Cytoplasm</location>
    </subcellularLocation>
</comment>
<feature type="region of interest" description="Disordered" evidence="10">
    <location>
        <begin position="93"/>
        <end position="132"/>
    </location>
</feature>
<dbReference type="GO" id="GO:0004843">
    <property type="term" value="F:cysteine-type deubiquitinase activity"/>
    <property type="evidence" value="ECO:0007669"/>
    <property type="project" value="UniProtKB-UniRule"/>
</dbReference>
<dbReference type="CDD" id="cd22745">
    <property type="entry name" value="OTU_OTU1"/>
    <property type="match status" value="1"/>
</dbReference>
<dbReference type="GO" id="GO:0036503">
    <property type="term" value="P:ERAD pathway"/>
    <property type="evidence" value="ECO:0007669"/>
    <property type="project" value="TreeGrafter"/>
</dbReference>
<dbReference type="Gene3D" id="3.10.20.90">
    <property type="entry name" value="Phosphatidylinositol 3-kinase Catalytic Subunit, Chain A, domain 1"/>
    <property type="match status" value="1"/>
</dbReference>
<feature type="domain" description="Ubiquitin-like" evidence="11">
    <location>
        <begin position="1"/>
        <end position="81"/>
    </location>
</feature>
<dbReference type="Gene3D" id="3.90.70.80">
    <property type="match status" value="1"/>
</dbReference>
<dbReference type="GO" id="GO:0005829">
    <property type="term" value="C:cytosol"/>
    <property type="evidence" value="ECO:0007669"/>
    <property type="project" value="TreeGrafter"/>
</dbReference>
<dbReference type="InterPro" id="IPR029071">
    <property type="entry name" value="Ubiquitin-like_domsf"/>
</dbReference>
<comment type="caution">
    <text evidence="13">The sequence shown here is derived from an EMBL/GenBank/DDBJ whole genome shotgun (WGS) entry which is preliminary data.</text>
</comment>
<dbReference type="GO" id="GO:0030968">
    <property type="term" value="P:endoplasmic reticulum unfolded protein response"/>
    <property type="evidence" value="ECO:0007669"/>
    <property type="project" value="TreeGrafter"/>
</dbReference>
<evidence type="ECO:0000256" key="10">
    <source>
        <dbReference type="SAM" id="MobiDB-lite"/>
    </source>
</evidence>
<evidence type="ECO:0000259" key="11">
    <source>
        <dbReference type="PROSITE" id="PS50053"/>
    </source>
</evidence>
<keyword evidence="7 9" id="KW-0788">Thiol protease</keyword>
<keyword evidence="9" id="KW-0963">Cytoplasm</keyword>
<dbReference type="PROSITE" id="PS00028">
    <property type="entry name" value="ZINC_FINGER_C2H2_1"/>
    <property type="match status" value="1"/>
</dbReference>
<evidence type="ECO:0000256" key="8">
    <source>
        <dbReference type="ARBA" id="ARBA00022833"/>
    </source>
</evidence>
<dbReference type="OrthoDB" id="65596at2759"/>
<reference evidence="13 14" key="1">
    <citation type="submission" date="2016-08" db="EMBL/GenBank/DDBJ databases">
        <title>Genomes of anaerobic fungi encode conserved fungal cellulosomes for biomass hydrolysis.</title>
        <authorList>
            <consortium name="DOE Joint Genome Institute"/>
            <person name="Haitjema C.H."/>
            <person name="Gilmore S.P."/>
            <person name="Henske J.K."/>
            <person name="Solomon K.V."/>
            <person name="De Groot R."/>
            <person name="Kuo A."/>
            <person name="Mondo S.J."/>
            <person name="Salamov A.A."/>
            <person name="Labutti K."/>
            <person name="Zhao Z."/>
            <person name="Chiniquy J."/>
            <person name="Barry K."/>
            <person name="Brewer H.M."/>
            <person name="Purvine S.O."/>
            <person name="Wright A.T."/>
            <person name="Boxma B."/>
            <person name="Van Alen T."/>
            <person name="Hackstein J.H."/>
            <person name="Baker S.E."/>
            <person name="Grigoriev I.V."/>
            <person name="O'Malley M.A."/>
        </authorList>
    </citation>
    <scope>NUCLEOTIDE SEQUENCE [LARGE SCALE GENOMIC DNA]</scope>
    <source>
        <strain evidence="14">finn</strain>
    </source>
</reference>
<name>A0A1Y1UVE1_9FUNG</name>
<evidence type="ECO:0000256" key="9">
    <source>
        <dbReference type="RuleBase" id="RU367104"/>
    </source>
</evidence>
<organism evidence="13 14">
    <name type="scientific">Piromyces finnis</name>
    <dbReference type="NCBI Taxonomy" id="1754191"/>
    <lineage>
        <taxon>Eukaryota</taxon>
        <taxon>Fungi</taxon>
        <taxon>Fungi incertae sedis</taxon>
        <taxon>Chytridiomycota</taxon>
        <taxon>Chytridiomycota incertae sedis</taxon>
        <taxon>Neocallimastigomycetes</taxon>
        <taxon>Neocallimastigales</taxon>
        <taxon>Neocallimastigaceae</taxon>
        <taxon>Piromyces</taxon>
    </lineage>
</organism>
<keyword evidence="3" id="KW-0479">Metal-binding</keyword>
<feature type="compositionally biased region" description="Low complexity" evidence="10">
    <location>
        <begin position="109"/>
        <end position="132"/>
    </location>
</feature>
<dbReference type="PANTHER" id="PTHR13312:SF0">
    <property type="entry name" value="UBIQUITIN THIOESTERASE OTU1"/>
    <property type="match status" value="1"/>
</dbReference>
<keyword evidence="8" id="KW-0862">Zinc</keyword>
<dbReference type="PROSITE" id="PS50053">
    <property type="entry name" value="UBIQUITIN_2"/>
    <property type="match status" value="1"/>
</dbReference>
<dbReference type="Pfam" id="PF24560">
    <property type="entry name" value="zf-C2H2_OTU1_C"/>
    <property type="match status" value="1"/>
</dbReference>
<comment type="catalytic activity">
    <reaction evidence="1 9">
        <text>Thiol-dependent hydrolysis of ester, thioester, amide, peptide and isopeptide bonds formed by the C-terminal Gly of ubiquitin (a 76-residue protein attached to proteins as an intracellular targeting signal).</text>
        <dbReference type="EC" id="3.4.19.12"/>
    </reaction>
</comment>
<dbReference type="PANTHER" id="PTHR13312">
    <property type="entry name" value="HIV-INDUCED PROTEIN-7-LIKE PROTEASE"/>
    <property type="match status" value="1"/>
</dbReference>
<dbReference type="STRING" id="1754191.A0A1Y1UVE1"/>
<keyword evidence="5 9" id="KW-0833">Ubl conjugation pathway</keyword>
<dbReference type="InterPro" id="IPR038765">
    <property type="entry name" value="Papain-like_cys_pep_sf"/>
</dbReference>
<dbReference type="EMBL" id="MCFH01000073">
    <property type="protein sequence ID" value="ORX42004.1"/>
    <property type="molecule type" value="Genomic_DNA"/>
</dbReference>
<evidence type="ECO:0000313" key="14">
    <source>
        <dbReference type="Proteomes" id="UP000193719"/>
    </source>
</evidence>
<dbReference type="Proteomes" id="UP000193719">
    <property type="component" value="Unassembled WGS sequence"/>
</dbReference>
<keyword evidence="4" id="KW-0863">Zinc-finger</keyword>
<dbReference type="InterPro" id="IPR003323">
    <property type="entry name" value="OTU_dom"/>
</dbReference>
<dbReference type="EC" id="3.4.19.12" evidence="9"/>
<dbReference type="InterPro" id="IPR048857">
    <property type="entry name" value="OTU1_Ubl"/>
</dbReference>
<reference evidence="13 14" key="2">
    <citation type="submission" date="2016-08" db="EMBL/GenBank/DDBJ databases">
        <title>Pervasive Adenine N6-methylation of Active Genes in Fungi.</title>
        <authorList>
            <consortium name="DOE Joint Genome Institute"/>
            <person name="Mondo S.J."/>
            <person name="Dannebaum R.O."/>
            <person name="Kuo R.C."/>
            <person name="Labutti K."/>
            <person name="Haridas S."/>
            <person name="Kuo A."/>
            <person name="Salamov A."/>
            <person name="Ahrendt S.R."/>
            <person name="Lipzen A."/>
            <person name="Sullivan W."/>
            <person name="Andreopoulos W.B."/>
            <person name="Clum A."/>
            <person name="Lindquist E."/>
            <person name="Daum C."/>
            <person name="Ramamoorthy G.K."/>
            <person name="Gryganskyi A."/>
            <person name="Culley D."/>
            <person name="Magnuson J.K."/>
            <person name="James T.Y."/>
            <person name="O'Malley M.A."/>
            <person name="Stajich J.E."/>
            <person name="Spatafora J.W."/>
            <person name="Visel A."/>
            <person name="Grigoriev I.V."/>
        </authorList>
    </citation>
    <scope>NUCLEOTIDE SEQUENCE [LARGE SCALE GENOMIC DNA]</scope>
    <source>
        <strain evidence="14">finn</strain>
    </source>
</reference>
<dbReference type="SUPFAM" id="SSF54001">
    <property type="entry name" value="Cysteine proteinases"/>
    <property type="match status" value="1"/>
</dbReference>
<evidence type="ECO:0000259" key="12">
    <source>
        <dbReference type="PROSITE" id="PS50802"/>
    </source>
</evidence>
<dbReference type="InterPro" id="IPR013087">
    <property type="entry name" value="Znf_C2H2_type"/>
</dbReference>
<dbReference type="GO" id="GO:0016579">
    <property type="term" value="P:protein deubiquitination"/>
    <property type="evidence" value="ECO:0007669"/>
    <property type="project" value="TreeGrafter"/>
</dbReference>
<evidence type="ECO:0000256" key="5">
    <source>
        <dbReference type="ARBA" id="ARBA00022786"/>
    </source>
</evidence>
<keyword evidence="6 9" id="KW-0378">Hydrolase</keyword>
<accession>A0A1Y1UVE1</accession>
<sequence>MRLRVRGPNGILSVGENLNEDSLLEELKIEIQTLSNINVEDQCLKINFPPTAITKSNNSTLTECGISDGDQIILTENKGFGQSIASPTKTENIQSNISNPAKSEPLPHSTAPETTTTTTSSTSYNTNNNNNSHTMSEFAASFYNSGNSMEPSYSTTTNNNNNYNNQGELPTKCYPSTSNGKAVETKDGILIIKEIPDDNSCLFNSVRYVTQNKHIDIAQMRKIIADTIRKDPINFNDAILGKPMEEYINYIQQPKTWGGYLELLIFSDYFKIEICSIDIKTNRIDKFGEGKYKEMVFLIYNGIHYDAVALKPFEEAPEEYERTIFESNDEYLIGALKALGDNLKKKKLFTDTTNFKLRCGICNKALVGEKEAVEHANKTGHTDFREY</sequence>
<dbReference type="GO" id="GO:0005634">
    <property type="term" value="C:nucleus"/>
    <property type="evidence" value="ECO:0007669"/>
    <property type="project" value="TreeGrafter"/>
</dbReference>
<dbReference type="AlphaFoldDB" id="A0A1Y1UVE1"/>
<dbReference type="InterPro" id="IPR000626">
    <property type="entry name" value="Ubiquitin-like_dom"/>
</dbReference>
<dbReference type="InterPro" id="IPR057766">
    <property type="entry name" value="Znf-C2H2_OTU1-like_C"/>
</dbReference>
<evidence type="ECO:0000256" key="6">
    <source>
        <dbReference type="ARBA" id="ARBA00022801"/>
    </source>
</evidence>
<keyword evidence="14" id="KW-1185">Reference proteome</keyword>
<evidence type="ECO:0000256" key="7">
    <source>
        <dbReference type="ARBA" id="ARBA00022807"/>
    </source>
</evidence>
<comment type="function">
    <text evidence="9">Hydrolase that can remove conjugated ubiquitin from proteins and may therefore play an important regulatory role at the level of protein turnover by preventing degradation.</text>
</comment>
<evidence type="ECO:0000256" key="1">
    <source>
        <dbReference type="ARBA" id="ARBA00000707"/>
    </source>
</evidence>
<dbReference type="SUPFAM" id="SSF54236">
    <property type="entry name" value="Ubiquitin-like"/>
    <property type="match status" value="1"/>
</dbReference>
<feature type="domain" description="OTU" evidence="12">
    <location>
        <begin position="190"/>
        <end position="311"/>
    </location>
</feature>
<proteinExistence type="predicted"/>
<keyword evidence="2" id="KW-0645">Protease</keyword>
<evidence type="ECO:0000313" key="13">
    <source>
        <dbReference type="EMBL" id="ORX42004.1"/>
    </source>
</evidence>
<dbReference type="PROSITE" id="PS50802">
    <property type="entry name" value="OTU"/>
    <property type="match status" value="1"/>
</dbReference>
<dbReference type="Pfam" id="PF02338">
    <property type="entry name" value="OTU"/>
    <property type="match status" value="1"/>
</dbReference>
<evidence type="ECO:0000256" key="4">
    <source>
        <dbReference type="ARBA" id="ARBA00022771"/>
    </source>
</evidence>
<gene>
    <name evidence="13" type="ORF">BCR36DRAFT_416406</name>
</gene>
<dbReference type="Pfam" id="PF21403">
    <property type="entry name" value="OTU1_UBXL"/>
    <property type="match status" value="1"/>
</dbReference>
<evidence type="ECO:0000256" key="3">
    <source>
        <dbReference type="ARBA" id="ARBA00022723"/>
    </source>
</evidence>
<protein>
    <recommendedName>
        <fullName evidence="9">Ubiquitin thioesterase OTU</fullName>
        <ecNumber evidence="9">3.4.19.12</ecNumber>
    </recommendedName>
</protein>